<gene>
    <name evidence="9" type="ORF">thalar_01468</name>
</gene>
<dbReference type="InterPro" id="IPR007867">
    <property type="entry name" value="GMC_OxRtase_C"/>
</dbReference>
<evidence type="ECO:0000313" key="10">
    <source>
        <dbReference type="Proteomes" id="UP000015351"/>
    </source>
</evidence>
<protein>
    <submittedName>
        <fullName evidence="9">Choline dehydrogenase</fullName>
        <ecNumber evidence="9">1.1.99.1</ecNumber>
    </submittedName>
</protein>
<dbReference type="InterPro" id="IPR000172">
    <property type="entry name" value="GMC_OxRdtase_N"/>
</dbReference>
<sequence>MEFDYVIVGAGSAGCAIANRLSESGRFTVALLEAGGRDTNPWIHIPVGYFKTMGNPKTDWRYQAASDPGLNGRSIPWPRGRVLGGSSSINGLLYVRGQAQDYDHWAQMGNTGWDWETVLPYFKKSENWHGKDKGEDRGTGGPLHVSPTRLKRDVVDKWIDAAEAAGYKKNPDYNDGDQEGVGYFQLTMANGRRCSSAVAYLKPARGRSNLEIITHAQTKRLILDGKRATGVEVDLNGKHTEIRARREVILSAGAIGSPQILMLSGIGDVDGIKPHGIEMVHELKGVGRNLQDHLQARPVFKTDLSTINVEVSNYFKQGLIALEYALKRTGPMAMAASLGTGFLKTEPHLDTPDIQFHIQPFSASHPAEGPHKFSAFTASVLQLRPESAGHLELTSANWRDHPAIHPNYLATETDQRTIVKGIQVARRIAQHSPLKEHIIEEFAPGREVAFDDHDATLDWARNTAVTIYHPTGTCKMGNDDMAVVDARLRVHGIDGLRVADCSIMPTIVSGNTNAPAIMIGEKVSDMILEDAASTERRAG</sequence>
<dbReference type="PANTHER" id="PTHR11552:SF147">
    <property type="entry name" value="CHOLINE DEHYDROGENASE, MITOCHONDRIAL"/>
    <property type="match status" value="1"/>
</dbReference>
<dbReference type="GO" id="GO:0008812">
    <property type="term" value="F:choline dehydrogenase activity"/>
    <property type="evidence" value="ECO:0007669"/>
    <property type="project" value="UniProtKB-EC"/>
</dbReference>
<dbReference type="Pfam" id="PF00732">
    <property type="entry name" value="GMC_oxred_N"/>
    <property type="match status" value="1"/>
</dbReference>
<reference evidence="10" key="1">
    <citation type="journal article" date="2013" name="Stand. Genomic Sci.">
        <title>Genome sequence of the Litoreibacter arenae type strain (DSM 19593(T)), a member of the Roseobacter clade isolated from sea sand.</title>
        <authorList>
            <person name="Riedel T."/>
            <person name="Fiebig A."/>
            <person name="Petersen J."/>
            <person name="Gronow S."/>
            <person name="Kyrpides N.C."/>
            <person name="Goker M."/>
            <person name="Klenk H.P."/>
        </authorList>
    </citation>
    <scope>NUCLEOTIDE SEQUENCE [LARGE SCALE GENOMIC DNA]</scope>
    <source>
        <strain evidence="10">DSM 19593</strain>
    </source>
</reference>
<evidence type="ECO:0000256" key="6">
    <source>
        <dbReference type="RuleBase" id="RU003968"/>
    </source>
</evidence>
<keyword evidence="3 6" id="KW-0285">Flavoprotein</keyword>
<dbReference type="AlphaFoldDB" id="S9RQ10"/>
<evidence type="ECO:0000259" key="7">
    <source>
        <dbReference type="PROSITE" id="PS00623"/>
    </source>
</evidence>
<evidence type="ECO:0000259" key="8">
    <source>
        <dbReference type="PROSITE" id="PS00624"/>
    </source>
</evidence>
<dbReference type="RefSeq" id="WP_021100036.1">
    <property type="nucleotide sequence ID" value="NZ_KE557306.1"/>
</dbReference>
<evidence type="ECO:0000256" key="1">
    <source>
        <dbReference type="ARBA" id="ARBA00001974"/>
    </source>
</evidence>
<comment type="caution">
    <text evidence="9">The sequence shown here is derived from an EMBL/GenBank/DDBJ whole genome shotgun (WGS) entry which is preliminary data.</text>
</comment>
<dbReference type="Pfam" id="PF05199">
    <property type="entry name" value="GMC_oxred_C"/>
    <property type="match status" value="1"/>
</dbReference>
<dbReference type="InterPro" id="IPR036188">
    <property type="entry name" value="FAD/NAD-bd_sf"/>
</dbReference>
<dbReference type="PIRSF" id="PIRSF000137">
    <property type="entry name" value="Alcohol_oxidase"/>
    <property type="match status" value="1"/>
</dbReference>
<dbReference type="SUPFAM" id="SSF54373">
    <property type="entry name" value="FAD-linked reductases, C-terminal domain"/>
    <property type="match status" value="1"/>
</dbReference>
<evidence type="ECO:0000256" key="3">
    <source>
        <dbReference type="ARBA" id="ARBA00022630"/>
    </source>
</evidence>
<keyword evidence="9" id="KW-0560">Oxidoreductase</keyword>
<evidence type="ECO:0000256" key="5">
    <source>
        <dbReference type="PIRSR" id="PIRSR000137-2"/>
    </source>
</evidence>
<dbReference type="Gene3D" id="3.50.50.60">
    <property type="entry name" value="FAD/NAD(P)-binding domain"/>
    <property type="match status" value="1"/>
</dbReference>
<dbReference type="Gene3D" id="3.30.560.10">
    <property type="entry name" value="Glucose Oxidase, domain 3"/>
    <property type="match status" value="1"/>
</dbReference>
<organism evidence="9 10">
    <name type="scientific">Litoreibacter arenae DSM 19593</name>
    <dbReference type="NCBI Taxonomy" id="1123360"/>
    <lineage>
        <taxon>Bacteria</taxon>
        <taxon>Pseudomonadati</taxon>
        <taxon>Pseudomonadota</taxon>
        <taxon>Alphaproteobacteria</taxon>
        <taxon>Rhodobacterales</taxon>
        <taxon>Roseobacteraceae</taxon>
        <taxon>Litoreibacter</taxon>
    </lineage>
</organism>
<feature type="domain" description="Glucose-methanol-choline oxidoreductase N-terminal" evidence="8">
    <location>
        <begin position="253"/>
        <end position="267"/>
    </location>
</feature>
<evidence type="ECO:0000256" key="4">
    <source>
        <dbReference type="ARBA" id="ARBA00022827"/>
    </source>
</evidence>
<dbReference type="EC" id="1.1.99.1" evidence="9"/>
<dbReference type="HOGENOM" id="CLU_002865_7_2_5"/>
<dbReference type="InterPro" id="IPR012132">
    <property type="entry name" value="GMC_OxRdtase"/>
</dbReference>
<feature type="domain" description="Glucose-methanol-choline oxidoreductase N-terminal" evidence="7">
    <location>
        <begin position="80"/>
        <end position="103"/>
    </location>
</feature>
<dbReference type="EMBL" id="AONI01000009">
    <property type="protein sequence ID" value="EPX80130.1"/>
    <property type="molecule type" value="Genomic_DNA"/>
</dbReference>
<evidence type="ECO:0000256" key="2">
    <source>
        <dbReference type="ARBA" id="ARBA00010790"/>
    </source>
</evidence>
<dbReference type="SUPFAM" id="SSF51905">
    <property type="entry name" value="FAD/NAD(P)-binding domain"/>
    <property type="match status" value="1"/>
</dbReference>
<keyword evidence="4 5" id="KW-0274">FAD</keyword>
<proteinExistence type="inferred from homology"/>
<feature type="binding site" evidence="5">
    <location>
        <position position="82"/>
    </location>
    <ligand>
        <name>FAD</name>
        <dbReference type="ChEBI" id="CHEBI:57692"/>
    </ligand>
</feature>
<name>S9RQ10_9RHOB</name>
<dbReference type="STRING" id="1123360.thalar_01468"/>
<dbReference type="Proteomes" id="UP000015351">
    <property type="component" value="Unassembled WGS sequence"/>
</dbReference>
<dbReference type="eggNOG" id="COG2303">
    <property type="taxonomic scope" value="Bacteria"/>
</dbReference>
<keyword evidence="10" id="KW-1185">Reference proteome</keyword>
<evidence type="ECO:0000313" key="9">
    <source>
        <dbReference type="EMBL" id="EPX80130.1"/>
    </source>
</evidence>
<comment type="cofactor">
    <cofactor evidence="1 5">
        <name>FAD</name>
        <dbReference type="ChEBI" id="CHEBI:57692"/>
    </cofactor>
</comment>
<dbReference type="PROSITE" id="PS00624">
    <property type="entry name" value="GMC_OXRED_2"/>
    <property type="match status" value="1"/>
</dbReference>
<comment type="similarity">
    <text evidence="2 6">Belongs to the GMC oxidoreductase family.</text>
</comment>
<dbReference type="PATRIC" id="fig|1123360.3.peg.1456"/>
<dbReference type="PROSITE" id="PS00623">
    <property type="entry name" value="GMC_OXRED_1"/>
    <property type="match status" value="1"/>
</dbReference>
<accession>S9RQ10</accession>
<dbReference type="PANTHER" id="PTHR11552">
    <property type="entry name" value="GLUCOSE-METHANOL-CHOLINE GMC OXIDOREDUCTASE"/>
    <property type="match status" value="1"/>
</dbReference>
<dbReference type="GO" id="GO:0050660">
    <property type="term" value="F:flavin adenine dinucleotide binding"/>
    <property type="evidence" value="ECO:0007669"/>
    <property type="project" value="InterPro"/>
</dbReference>
<dbReference type="OrthoDB" id="9785276at2"/>